<feature type="region of interest" description="Disordered" evidence="1">
    <location>
        <begin position="467"/>
        <end position="513"/>
    </location>
</feature>
<evidence type="ECO:0008006" key="6">
    <source>
        <dbReference type="Google" id="ProtNLM"/>
    </source>
</evidence>
<dbReference type="Pfam" id="PF12350">
    <property type="entry name" value="CTK3_C"/>
    <property type="match status" value="1"/>
</dbReference>
<gene>
    <name evidence="4" type="ORF">CXG81DRAFT_17999</name>
</gene>
<dbReference type="InterPro" id="IPR008942">
    <property type="entry name" value="ENTH_VHS"/>
</dbReference>
<dbReference type="PANTHER" id="PTHR28291:SF1">
    <property type="entry name" value="CTD KINASE SUBUNIT GAMMA"/>
    <property type="match status" value="1"/>
</dbReference>
<reference evidence="5" key="1">
    <citation type="journal article" date="2018" name="Nat. Microbiol.">
        <title>Leveraging single-cell genomics to expand the fungal tree of life.</title>
        <authorList>
            <person name="Ahrendt S.R."/>
            <person name="Quandt C.A."/>
            <person name="Ciobanu D."/>
            <person name="Clum A."/>
            <person name="Salamov A."/>
            <person name="Andreopoulos B."/>
            <person name="Cheng J.F."/>
            <person name="Woyke T."/>
            <person name="Pelin A."/>
            <person name="Henrissat B."/>
            <person name="Reynolds N.K."/>
            <person name="Benny G.L."/>
            <person name="Smith M.E."/>
            <person name="James T.Y."/>
            <person name="Grigoriev I.V."/>
        </authorList>
    </citation>
    <scope>NUCLEOTIDE SEQUENCE [LARGE SCALE GENOMIC DNA]</scope>
    <source>
        <strain evidence="5">ATCC 52028</strain>
    </source>
</reference>
<dbReference type="InterPro" id="IPR024638">
    <property type="entry name" value="Ctk3_N"/>
</dbReference>
<proteinExistence type="predicted"/>
<feature type="compositionally biased region" description="Basic residues" evidence="1">
    <location>
        <begin position="497"/>
        <end position="513"/>
    </location>
</feature>
<dbReference type="GO" id="GO:0070692">
    <property type="term" value="C:CTDK-1 complex"/>
    <property type="evidence" value="ECO:0007669"/>
    <property type="project" value="InterPro"/>
</dbReference>
<evidence type="ECO:0000259" key="2">
    <source>
        <dbReference type="Pfam" id="PF12243"/>
    </source>
</evidence>
<dbReference type="Proteomes" id="UP000274922">
    <property type="component" value="Unassembled WGS sequence"/>
</dbReference>
<feature type="domain" description="CTD kinase subunit gamma Ctk3 N-terminal" evidence="2">
    <location>
        <begin position="47"/>
        <end position="156"/>
    </location>
</feature>
<dbReference type="GO" id="GO:0032786">
    <property type="term" value="P:positive regulation of DNA-templated transcription, elongation"/>
    <property type="evidence" value="ECO:0007669"/>
    <property type="project" value="InterPro"/>
</dbReference>
<feature type="domain" description="CTD kinase subunit gamma Ctk3 C-terminal" evidence="3">
    <location>
        <begin position="265"/>
        <end position="289"/>
    </location>
</feature>
<evidence type="ECO:0000259" key="3">
    <source>
        <dbReference type="Pfam" id="PF12350"/>
    </source>
</evidence>
<evidence type="ECO:0000313" key="4">
    <source>
        <dbReference type="EMBL" id="RKP02334.1"/>
    </source>
</evidence>
<dbReference type="InterPro" id="IPR042326">
    <property type="entry name" value="Ctk3"/>
</dbReference>
<dbReference type="EMBL" id="ML014146">
    <property type="protein sequence ID" value="RKP02334.1"/>
    <property type="molecule type" value="Genomic_DNA"/>
</dbReference>
<protein>
    <recommendedName>
        <fullName evidence="6">CID domain-containing protein</fullName>
    </recommendedName>
</protein>
<name>A0A4P9XAE6_9FUNG</name>
<dbReference type="Gene3D" id="1.25.40.90">
    <property type="match status" value="1"/>
</dbReference>
<feature type="region of interest" description="Disordered" evidence="1">
    <location>
        <begin position="1"/>
        <end position="23"/>
    </location>
</feature>
<evidence type="ECO:0000313" key="5">
    <source>
        <dbReference type="Proteomes" id="UP000274922"/>
    </source>
</evidence>
<evidence type="ECO:0000256" key="1">
    <source>
        <dbReference type="SAM" id="MobiDB-lite"/>
    </source>
</evidence>
<dbReference type="GO" id="GO:0045943">
    <property type="term" value="P:positive regulation of transcription by RNA polymerase I"/>
    <property type="evidence" value="ECO:0007669"/>
    <property type="project" value="TreeGrafter"/>
</dbReference>
<dbReference type="STRING" id="1555241.A0A4P9XAE6"/>
<dbReference type="PANTHER" id="PTHR28291">
    <property type="entry name" value="CTD KINASE SUBUNIT GAMMA"/>
    <property type="match status" value="1"/>
</dbReference>
<dbReference type="AlphaFoldDB" id="A0A4P9XAE6"/>
<feature type="compositionally biased region" description="Gly residues" evidence="1">
    <location>
        <begin position="1"/>
        <end position="14"/>
    </location>
</feature>
<accession>A0A4P9XAE6</accession>
<dbReference type="Pfam" id="PF12243">
    <property type="entry name" value="CTK3"/>
    <property type="match status" value="1"/>
</dbReference>
<organism evidence="4 5">
    <name type="scientific">Caulochytrium protostelioides</name>
    <dbReference type="NCBI Taxonomy" id="1555241"/>
    <lineage>
        <taxon>Eukaryota</taxon>
        <taxon>Fungi</taxon>
        <taxon>Fungi incertae sedis</taxon>
        <taxon>Chytridiomycota</taxon>
        <taxon>Chytridiomycota incertae sedis</taxon>
        <taxon>Chytridiomycetes</taxon>
        <taxon>Caulochytriales</taxon>
        <taxon>Caulochytriaceae</taxon>
        <taxon>Caulochytrium</taxon>
    </lineage>
</organism>
<dbReference type="InterPro" id="IPR024637">
    <property type="entry name" value="Ctk3_C"/>
</dbReference>
<keyword evidence="5" id="KW-1185">Reference proteome</keyword>
<sequence length="513" mass="53794">MSAAGGGHGSGGPGTPTSRHAASAAAAAAAASASAPPDFDASLALDHFRNLLTRCSTSERAITAVVGHATAHAAYAAELWTIFMTRLRAASSHERQNMFFILDALMRACRRSGEPRFAAVIQADFPEIVELVAPPRVAGGVNLPHLRRLLAKWREHAYVPATLLDAAAKHLEYVEASVESMAATALAAAHGELVEAAQTATAAARAKAAAQHAASATPMSVDGEPAQDDRAVPVPASPPPVKPFDVLLMHNGPLRGNRVLSGFSEEDIARRIEEDRDRHKRAREEIWSRPTTLAPAVAAPSSPPLAAVAAAAHPLPETNGAADPDSRAVRAAEAAWACGDRRPGDAGLSPEFDALWDAWAHPSALGRRDSSPARVAATTTASGAAAAPSAETVEAADAAAVAATEALIRKQVWPRDDARSLWVEHLRCAASGYQRQMDAVMRLYRAQTQRVYAEQMEQMQQQMASAAMAGAATTSGGAGGGPSGGPRPYGRGDGKGPRRMSRRGPRPFRATRR</sequence>